<keyword evidence="2" id="KW-1185">Reference proteome</keyword>
<accession>A0ABR2PRV4</accession>
<dbReference type="Proteomes" id="UP001396334">
    <property type="component" value="Unassembled WGS sequence"/>
</dbReference>
<comment type="caution">
    <text evidence="1">The sequence shown here is derived from an EMBL/GenBank/DDBJ whole genome shotgun (WGS) entry which is preliminary data.</text>
</comment>
<gene>
    <name evidence="1" type="ORF">V6N11_062062</name>
</gene>
<protein>
    <submittedName>
        <fullName evidence="1">Uncharacterized protein</fullName>
    </submittedName>
</protein>
<organism evidence="1 2">
    <name type="scientific">Hibiscus sabdariffa</name>
    <name type="common">roselle</name>
    <dbReference type="NCBI Taxonomy" id="183260"/>
    <lineage>
        <taxon>Eukaryota</taxon>
        <taxon>Viridiplantae</taxon>
        <taxon>Streptophyta</taxon>
        <taxon>Embryophyta</taxon>
        <taxon>Tracheophyta</taxon>
        <taxon>Spermatophyta</taxon>
        <taxon>Magnoliopsida</taxon>
        <taxon>eudicotyledons</taxon>
        <taxon>Gunneridae</taxon>
        <taxon>Pentapetalae</taxon>
        <taxon>rosids</taxon>
        <taxon>malvids</taxon>
        <taxon>Malvales</taxon>
        <taxon>Malvaceae</taxon>
        <taxon>Malvoideae</taxon>
        <taxon>Hibiscus</taxon>
    </lineage>
</organism>
<dbReference type="EMBL" id="JBBPBN010000052">
    <property type="protein sequence ID" value="KAK8991037.1"/>
    <property type="molecule type" value="Genomic_DNA"/>
</dbReference>
<reference evidence="1 2" key="1">
    <citation type="journal article" date="2024" name="G3 (Bethesda)">
        <title>Genome assembly of Hibiscus sabdariffa L. provides insights into metabolisms of medicinal natural products.</title>
        <authorList>
            <person name="Kim T."/>
        </authorList>
    </citation>
    <scope>NUCLEOTIDE SEQUENCE [LARGE SCALE GENOMIC DNA]</scope>
    <source>
        <strain evidence="1">TK-2024</strain>
        <tissue evidence="1">Old leaves</tissue>
    </source>
</reference>
<evidence type="ECO:0000313" key="1">
    <source>
        <dbReference type="EMBL" id="KAK8991037.1"/>
    </source>
</evidence>
<sequence length="97" mass="11157">MCQNDLSKQKKTEGVHQLSTYLYVPEAEITLEQIVNWGGTTYQREEREERLVCGEIQEEAQVLLNYADTCLLLQSFCFKPVVCVWFGAFETVLCEGN</sequence>
<evidence type="ECO:0000313" key="2">
    <source>
        <dbReference type="Proteomes" id="UP001396334"/>
    </source>
</evidence>
<proteinExistence type="predicted"/>
<name>A0ABR2PRV4_9ROSI</name>